<evidence type="ECO:0000313" key="4">
    <source>
        <dbReference type="Proteomes" id="UP001171916"/>
    </source>
</evidence>
<dbReference type="Gene3D" id="3.90.550.10">
    <property type="entry name" value="Spore Coat Polysaccharide Biosynthesis Protein SpsA, Chain A"/>
    <property type="match status" value="1"/>
</dbReference>
<proteinExistence type="predicted"/>
<name>A0ABT7Y8Q3_9BACT</name>
<accession>A0ABT7Y8Q3</accession>
<reference evidence="3" key="1">
    <citation type="submission" date="2023-06" db="EMBL/GenBank/DDBJ databases">
        <title>Robiginitalea aurantiacus sp. nov. and Algoriphagus sediminis sp. nov., isolated from coastal sediment.</title>
        <authorList>
            <person name="Zhou Z.Y."/>
            <person name="An J."/>
            <person name="Jia Y.W."/>
            <person name="Du Z.J."/>
        </authorList>
    </citation>
    <scope>NUCLEOTIDE SEQUENCE</scope>
    <source>
        <strain evidence="3">C2-7</strain>
    </source>
</reference>
<dbReference type="PANTHER" id="PTHR43685">
    <property type="entry name" value="GLYCOSYLTRANSFERASE"/>
    <property type="match status" value="1"/>
</dbReference>
<dbReference type="CDD" id="cd00761">
    <property type="entry name" value="Glyco_tranf_GTA_type"/>
    <property type="match status" value="1"/>
</dbReference>
<evidence type="ECO:0000313" key="3">
    <source>
        <dbReference type="EMBL" id="MDN3202877.1"/>
    </source>
</evidence>
<dbReference type="GO" id="GO:0016757">
    <property type="term" value="F:glycosyltransferase activity"/>
    <property type="evidence" value="ECO:0007669"/>
    <property type="project" value="UniProtKB-KW"/>
</dbReference>
<dbReference type="InterPro" id="IPR029044">
    <property type="entry name" value="Nucleotide-diphossugar_trans"/>
</dbReference>
<feature type="transmembrane region" description="Helical" evidence="1">
    <location>
        <begin position="287"/>
        <end position="309"/>
    </location>
</feature>
<keyword evidence="1" id="KW-1133">Transmembrane helix</keyword>
<organism evidence="3 4">
    <name type="scientific">Algoriphagus sediminis</name>
    <dbReference type="NCBI Taxonomy" id="3057113"/>
    <lineage>
        <taxon>Bacteria</taxon>
        <taxon>Pseudomonadati</taxon>
        <taxon>Bacteroidota</taxon>
        <taxon>Cytophagia</taxon>
        <taxon>Cytophagales</taxon>
        <taxon>Cyclobacteriaceae</taxon>
        <taxon>Algoriphagus</taxon>
    </lineage>
</organism>
<comment type="caution">
    <text evidence="3">The sequence shown here is derived from an EMBL/GenBank/DDBJ whole genome shotgun (WGS) entry which is preliminary data.</text>
</comment>
<dbReference type="SUPFAM" id="SSF53448">
    <property type="entry name" value="Nucleotide-diphospho-sugar transferases"/>
    <property type="match status" value="1"/>
</dbReference>
<feature type="domain" description="Glycosyltransferase 2-like" evidence="2">
    <location>
        <begin position="24"/>
        <end position="137"/>
    </location>
</feature>
<sequence>MLISVIMEWENALLSELGRTEEMLISFFSQARKLHHEFEIIIVHDPNLVTGDFIQDFIKSSVPDLSRSELSKLRLIERQGLHYFAFKNIGIQEANGESVICLDSDVIPEDNWLEKLIDSHEENDKAVIGGLTYIDYSNFMGKCFGLCWFFPKRTKLDVVVPSNIIFSNNFIARKKLLCENPYPDLDGKATRGADVLLWRRLLEKGVGIFMNLGAKVSHPPPNGVKHFFVRGLAEGRDEYYQLKETTGHDKIPEIQFFKIYSIKSWKVIKSTFTEGALVNLKWYEAPFAMMVMLFYYLLFLVGGISTMLFPKATNRVWQI</sequence>
<dbReference type="Proteomes" id="UP001171916">
    <property type="component" value="Unassembled WGS sequence"/>
</dbReference>
<dbReference type="EMBL" id="JAUEPH010000001">
    <property type="protein sequence ID" value="MDN3202877.1"/>
    <property type="molecule type" value="Genomic_DNA"/>
</dbReference>
<dbReference type="EC" id="2.4.-.-" evidence="3"/>
<evidence type="ECO:0000256" key="1">
    <source>
        <dbReference type="SAM" id="Phobius"/>
    </source>
</evidence>
<dbReference type="InterPro" id="IPR050834">
    <property type="entry name" value="Glycosyltransf_2"/>
</dbReference>
<keyword evidence="1" id="KW-0472">Membrane</keyword>
<dbReference type="PANTHER" id="PTHR43685:SF2">
    <property type="entry name" value="GLYCOSYLTRANSFERASE 2-LIKE DOMAIN-CONTAINING PROTEIN"/>
    <property type="match status" value="1"/>
</dbReference>
<dbReference type="Pfam" id="PF00535">
    <property type="entry name" value="Glycos_transf_2"/>
    <property type="match status" value="1"/>
</dbReference>
<protein>
    <submittedName>
        <fullName evidence="3">Glycosyltransferase</fullName>
        <ecNumber evidence="3">2.4.-.-</ecNumber>
    </submittedName>
</protein>
<keyword evidence="3" id="KW-0808">Transferase</keyword>
<dbReference type="RefSeq" id="WP_289998434.1">
    <property type="nucleotide sequence ID" value="NZ_JAUEPH010000001.1"/>
</dbReference>
<keyword evidence="1" id="KW-0812">Transmembrane</keyword>
<gene>
    <name evidence="3" type="ORF">QVH07_01895</name>
</gene>
<keyword evidence="4" id="KW-1185">Reference proteome</keyword>
<dbReference type="InterPro" id="IPR001173">
    <property type="entry name" value="Glyco_trans_2-like"/>
</dbReference>
<keyword evidence="3" id="KW-0328">Glycosyltransferase</keyword>
<evidence type="ECO:0000259" key="2">
    <source>
        <dbReference type="Pfam" id="PF00535"/>
    </source>
</evidence>